<feature type="region of interest" description="Disordered" evidence="1">
    <location>
        <begin position="105"/>
        <end position="133"/>
    </location>
</feature>
<gene>
    <name evidence="3" type="ORF">PFISCL1PPCAC_1712</name>
</gene>
<dbReference type="AlphaFoldDB" id="A0AAV5UT71"/>
<organism evidence="3 4">
    <name type="scientific">Pristionchus fissidentatus</name>
    <dbReference type="NCBI Taxonomy" id="1538716"/>
    <lineage>
        <taxon>Eukaryota</taxon>
        <taxon>Metazoa</taxon>
        <taxon>Ecdysozoa</taxon>
        <taxon>Nematoda</taxon>
        <taxon>Chromadorea</taxon>
        <taxon>Rhabditida</taxon>
        <taxon>Rhabditina</taxon>
        <taxon>Diplogasteromorpha</taxon>
        <taxon>Diplogasteroidea</taxon>
        <taxon>Neodiplogasteridae</taxon>
        <taxon>Pristionchus</taxon>
    </lineage>
</organism>
<name>A0AAV5UT71_9BILA</name>
<dbReference type="Proteomes" id="UP001432322">
    <property type="component" value="Unassembled WGS sequence"/>
</dbReference>
<keyword evidence="2" id="KW-0732">Signal</keyword>
<evidence type="ECO:0000256" key="1">
    <source>
        <dbReference type="SAM" id="MobiDB-lite"/>
    </source>
</evidence>
<feature type="non-terminal residue" evidence="3">
    <location>
        <position position="133"/>
    </location>
</feature>
<protein>
    <submittedName>
        <fullName evidence="3">Uncharacterized protein</fullName>
    </submittedName>
</protein>
<reference evidence="3" key="1">
    <citation type="submission" date="2023-10" db="EMBL/GenBank/DDBJ databases">
        <title>Genome assembly of Pristionchus species.</title>
        <authorList>
            <person name="Yoshida K."/>
            <person name="Sommer R.J."/>
        </authorList>
    </citation>
    <scope>NUCLEOTIDE SEQUENCE</scope>
    <source>
        <strain evidence="3">RS5133</strain>
    </source>
</reference>
<sequence length="133" mass="15578">MLRLGSSHFLFLLSLSVLTIETLSFHLNQQSQTEPKNLMKEYMTRGMLQCTANYVETIAELQKLIKKAYIEHMKCQEEMETADKSYPQFQKIDFSILDELQSSWKEEDSTAEPVLSQTTETPLSRRKRTHRQT</sequence>
<proteinExistence type="predicted"/>
<feature type="compositionally biased region" description="Basic residues" evidence="1">
    <location>
        <begin position="124"/>
        <end position="133"/>
    </location>
</feature>
<evidence type="ECO:0000256" key="2">
    <source>
        <dbReference type="SAM" id="SignalP"/>
    </source>
</evidence>
<keyword evidence="4" id="KW-1185">Reference proteome</keyword>
<evidence type="ECO:0000313" key="4">
    <source>
        <dbReference type="Proteomes" id="UP001432322"/>
    </source>
</evidence>
<dbReference type="EMBL" id="BTSY01000001">
    <property type="protein sequence ID" value="GMT10415.1"/>
    <property type="molecule type" value="Genomic_DNA"/>
</dbReference>
<feature type="chain" id="PRO_5043663659" evidence="2">
    <location>
        <begin position="25"/>
        <end position="133"/>
    </location>
</feature>
<evidence type="ECO:0000313" key="3">
    <source>
        <dbReference type="EMBL" id="GMT10415.1"/>
    </source>
</evidence>
<feature type="signal peptide" evidence="2">
    <location>
        <begin position="1"/>
        <end position="24"/>
    </location>
</feature>
<accession>A0AAV5UT71</accession>
<comment type="caution">
    <text evidence="3">The sequence shown here is derived from an EMBL/GenBank/DDBJ whole genome shotgun (WGS) entry which is preliminary data.</text>
</comment>